<dbReference type="Pfam" id="PF00080">
    <property type="entry name" value="Sod_Cu"/>
    <property type="match status" value="1"/>
</dbReference>
<dbReference type="OrthoDB" id="6236007at2759"/>
<evidence type="ECO:0000256" key="3">
    <source>
        <dbReference type="ARBA" id="ARBA00023157"/>
    </source>
</evidence>
<dbReference type="GO" id="GO:0006801">
    <property type="term" value="P:superoxide metabolic process"/>
    <property type="evidence" value="ECO:0007669"/>
    <property type="project" value="InterPro"/>
</dbReference>
<evidence type="ECO:0000256" key="4">
    <source>
        <dbReference type="PROSITE-ProRule" id="PRU00500"/>
    </source>
</evidence>
<dbReference type="PROSITE" id="PS51162">
    <property type="entry name" value="THYROGLOBULIN_1_2"/>
    <property type="match status" value="1"/>
</dbReference>
<dbReference type="InterPro" id="IPR036084">
    <property type="entry name" value="Ser_inhib-like_sf"/>
</dbReference>
<reference evidence="6" key="1">
    <citation type="journal article" date="2008" name="Nat. Genet.">
        <title>The Pristionchus pacificus genome provides a unique perspective on nematode lifestyle and parasitism.</title>
        <authorList>
            <person name="Dieterich C."/>
            <person name="Clifton S.W."/>
            <person name="Schuster L.N."/>
            <person name="Chinwalla A."/>
            <person name="Delehaunty K."/>
            <person name="Dinkelacker I."/>
            <person name="Fulton L."/>
            <person name="Fulton R."/>
            <person name="Godfrey J."/>
            <person name="Minx P."/>
            <person name="Mitreva M."/>
            <person name="Roeseler W."/>
            <person name="Tian H."/>
            <person name="Witte H."/>
            <person name="Yang S.P."/>
            <person name="Wilson R.K."/>
            <person name="Sommer R.J."/>
        </authorList>
    </citation>
    <scope>NUCLEOTIDE SEQUENCE [LARGE SCALE GENOMIC DNA]</scope>
    <source>
        <strain evidence="6">PS312</strain>
    </source>
</reference>
<keyword evidence="3 4" id="KW-1015">Disulfide bond</keyword>
<dbReference type="Gene3D" id="2.10.25.10">
    <property type="entry name" value="Laminin"/>
    <property type="match status" value="5"/>
</dbReference>
<dbReference type="InterPro" id="IPR002919">
    <property type="entry name" value="TIL_dom"/>
</dbReference>
<accession>A0A8R1Y754</accession>
<dbReference type="PANTHER" id="PTHR23259">
    <property type="entry name" value="RIDDLE"/>
    <property type="match status" value="1"/>
</dbReference>
<gene>
    <name evidence="5" type="primary">WBGene00095921</name>
</gene>
<keyword evidence="2" id="KW-0722">Serine protease inhibitor</keyword>
<dbReference type="InterPro" id="IPR036423">
    <property type="entry name" value="SOD-like_Cu/Zn_dom_sf"/>
</dbReference>
<keyword evidence="6" id="KW-1185">Reference proteome</keyword>
<dbReference type="InterPro" id="IPR036857">
    <property type="entry name" value="Thyroglobulin_1_sf"/>
</dbReference>
<evidence type="ECO:0000256" key="1">
    <source>
        <dbReference type="ARBA" id="ARBA00022690"/>
    </source>
</evidence>
<organism evidence="5 6">
    <name type="scientific">Pristionchus pacificus</name>
    <name type="common">Parasitic nematode worm</name>
    <dbReference type="NCBI Taxonomy" id="54126"/>
    <lineage>
        <taxon>Eukaryota</taxon>
        <taxon>Metazoa</taxon>
        <taxon>Ecdysozoa</taxon>
        <taxon>Nematoda</taxon>
        <taxon>Chromadorea</taxon>
        <taxon>Rhabditida</taxon>
        <taxon>Rhabditina</taxon>
        <taxon>Diplogasteromorpha</taxon>
        <taxon>Diplogasteroidea</taxon>
        <taxon>Neodiplogasteridae</taxon>
        <taxon>Pristionchus</taxon>
    </lineage>
</organism>
<dbReference type="Proteomes" id="UP000005239">
    <property type="component" value="Unassembled WGS sequence"/>
</dbReference>
<dbReference type="Pfam" id="PF01826">
    <property type="entry name" value="TIL"/>
    <property type="match status" value="5"/>
</dbReference>
<dbReference type="PANTHER" id="PTHR23259:SF67">
    <property type="entry name" value="THYROGLOBULIN TYPE-1 DOMAIN-CONTAINING PROTEIN"/>
    <property type="match status" value="1"/>
</dbReference>
<dbReference type="InterPro" id="IPR000716">
    <property type="entry name" value="Thyroglobulin_1"/>
</dbReference>
<dbReference type="GO" id="GO:0046872">
    <property type="term" value="F:metal ion binding"/>
    <property type="evidence" value="ECO:0007669"/>
    <property type="project" value="InterPro"/>
</dbReference>
<evidence type="ECO:0000313" key="5">
    <source>
        <dbReference type="EnsemblMetazoa" id="PPA06367.1"/>
    </source>
</evidence>
<evidence type="ECO:0000313" key="6">
    <source>
        <dbReference type="Proteomes" id="UP000005239"/>
    </source>
</evidence>
<protein>
    <submittedName>
        <fullName evidence="5">Thyroglobulin type-1 domain-containing protein</fullName>
    </submittedName>
</protein>
<dbReference type="InterPro" id="IPR001424">
    <property type="entry name" value="SOD_Cu_Zn_dom"/>
</dbReference>
<dbReference type="CDD" id="cd19941">
    <property type="entry name" value="TIL"/>
    <property type="match status" value="5"/>
</dbReference>
<comment type="caution">
    <text evidence="4">Lacks conserved residue(s) required for the propagation of feature annotation.</text>
</comment>
<accession>A0A2A6BRC0</accession>
<name>A0A2A6BRC0_PRIPA</name>
<dbReference type="SUPFAM" id="SSF57610">
    <property type="entry name" value="Thyroglobulin type-1 domain"/>
    <property type="match status" value="1"/>
</dbReference>
<dbReference type="SUPFAM" id="SSF49329">
    <property type="entry name" value="Cu,Zn superoxide dismutase-like"/>
    <property type="match status" value="1"/>
</dbReference>
<feature type="disulfide bond" evidence="4">
    <location>
        <begin position="168"/>
        <end position="175"/>
    </location>
</feature>
<dbReference type="Gene3D" id="2.60.40.200">
    <property type="entry name" value="Superoxide dismutase, copper/zinc binding domain"/>
    <property type="match status" value="1"/>
</dbReference>
<evidence type="ECO:0000256" key="2">
    <source>
        <dbReference type="ARBA" id="ARBA00022900"/>
    </source>
</evidence>
<dbReference type="EnsemblMetazoa" id="PPA06367.1">
    <property type="protein sequence ID" value="PPA06367.1"/>
    <property type="gene ID" value="WBGene00095921"/>
</dbReference>
<proteinExistence type="predicted"/>
<dbReference type="SUPFAM" id="SSF57567">
    <property type="entry name" value="Serine protease inhibitors"/>
    <property type="match status" value="5"/>
</dbReference>
<reference evidence="5" key="2">
    <citation type="submission" date="2022-06" db="UniProtKB">
        <authorList>
            <consortium name="EnsemblMetazoa"/>
        </authorList>
    </citation>
    <scope>IDENTIFICATION</scope>
    <source>
        <strain evidence="5">PS312</strain>
    </source>
</reference>
<dbReference type="InterPro" id="IPR051368">
    <property type="entry name" value="SerProtInhib-TIL_Domain"/>
</dbReference>
<dbReference type="GO" id="GO:0004867">
    <property type="term" value="F:serine-type endopeptidase inhibitor activity"/>
    <property type="evidence" value="ECO:0007669"/>
    <property type="project" value="UniProtKB-KW"/>
</dbReference>
<dbReference type="AlphaFoldDB" id="A0A2A6BRC0"/>
<sequence>MHRLFVLLLPICLLSITEGIRVTTRDCEISGKCRNCGDGRYSYYRCASQADCFPGENCGGSGFCCPNSATFPIVQSSFQNEEASATSAPSATVIPASTGRCPDGHAHDSACQRTEDCPGRHLCVEGKCCAECSLRREQVLRDLPTNDIADVFLPQCESSGRLYRPKQCTPSASHCRCVSAFGRAAPNLSPHAACSDKRRKGASAPGADAARLHAELAAMLAAICADAAPKAGGCPRQTRGRAVGAACACDAECAHAQKCCDRQCIAPEKEEEKETHLTWRTPLSIRAHRLVCPMNTTFRAIQATCEPSCSDMSALPCPSLNCMGGCQCRPGFVRRDTSPGVPCVPRQLCPAFDASSNCADPRRQYLTCGSACPISCDSRNSPRCIERCVSGCFCRIPYILENETDPLHSRCILPAECPLSPPPPLSPLPPGPVTIIHTTPMIPMPTPMAGNRCSDPLKNFLTCGSACPRSCPNLQPTCESACTQGCFCRSPYVLLSGPDSTCVLPQLCPPSEGGKRSCADPRMEWSECGANECAPSCRQPHGGCLSGKCQSGCVCREPYVLSDEPNPRCILPAECAHCEDPKKEFLRCGSSCPVGCDNPSPRSCTPCRSGCFCKNAPTTSATTAQPLQQLQPTAADAGPSVTTASSVVRLNAARDAPAKLVADQDLMLSAIMSMCPSSTADVSGRPCNFNTDCPSDQLCCRSLVLPLAISPQRCVCPDANAAWSACGSLCPDYCGSHSTPVCSSTCNPGCTCLPGFIRARNDIQAPCVRRDQCPGVVPEPQPVFASANNDPFLSHQIAVAHLYSPSTPVRGRISFSKLSPTTLRVHGLIDNLPNGPHAVVVHQFGDISMNCTRLGPMLLPRSSTSGLLGDVHGKQDGSELLRLLEWTAEDVVGRSVAVYEESTMEWSLRQREKPPLACGTIGVTKFKRK</sequence>
<keyword evidence="1" id="KW-0646">Protease inhibitor</keyword>